<accession>A0A9P1DUF3</accession>
<dbReference type="Proteomes" id="UP001152797">
    <property type="component" value="Unassembled WGS sequence"/>
</dbReference>
<comment type="caution">
    <text evidence="2">The sequence shown here is derived from an EMBL/GenBank/DDBJ whole genome shotgun (WGS) entry which is preliminary data.</text>
</comment>
<dbReference type="EMBL" id="CAMXCT010006584">
    <property type="protein sequence ID" value="CAI4016431.1"/>
    <property type="molecule type" value="Genomic_DNA"/>
</dbReference>
<reference evidence="3" key="2">
    <citation type="submission" date="2024-04" db="EMBL/GenBank/DDBJ databases">
        <authorList>
            <person name="Chen Y."/>
            <person name="Shah S."/>
            <person name="Dougan E. K."/>
            <person name="Thang M."/>
            <person name="Chan C."/>
        </authorList>
    </citation>
    <scope>NUCLEOTIDE SEQUENCE [LARGE SCALE GENOMIC DNA]</scope>
</reference>
<evidence type="ECO:0000313" key="4">
    <source>
        <dbReference type="Proteomes" id="UP001152797"/>
    </source>
</evidence>
<gene>
    <name evidence="2" type="ORF">C1SCF055_LOCUS41176</name>
</gene>
<feature type="compositionally biased region" description="Polar residues" evidence="1">
    <location>
        <begin position="39"/>
        <end position="55"/>
    </location>
</feature>
<keyword evidence="4" id="KW-1185">Reference proteome</keyword>
<dbReference type="AlphaFoldDB" id="A0A9P1DUF3"/>
<feature type="region of interest" description="Disordered" evidence="1">
    <location>
        <begin position="39"/>
        <end position="61"/>
    </location>
</feature>
<evidence type="ECO:0000313" key="3">
    <source>
        <dbReference type="EMBL" id="CAL1169806.1"/>
    </source>
</evidence>
<proteinExistence type="predicted"/>
<evidence type="ECO:0000313" key="2">
    <source>
        <dbReference type="EMBL" id="CAI4016431.1"/>
    </source>
</evidence>
<dbReference type="EMBL" id="CAMXCT030006584">
    <property type="protein sequence ID" value="CAL4803743.1"/>
    <property type="molecule type" value="Genomic_DNA"/>
</dbReference>
<reference evidence="2" key="1">
    <citation type="submission" date="2022-10" db="EMBL/GenBank/DDBJ databases">
        <authorList>
            <person name="Chen Y."/>
            <person name="Dougan E. K."/>
            <person name="Chan C."/>
            <person name="Rhodes N."/>
            <person name="Thang M."/>
        </authorList>
    </citation>
    <scope>NUCLEOTIDE SEQUENCE</scope>
</reference>
<dbReference type="EMBL" id="CAMXCT020006584">
    <property type="protein sequence ID" value="CAL1169806.1"/>
    <property type="molecule type" value="Genomic_DNA"/>
</dbReference>
<organism evidence="2">
    <name type="scientific">Cladocopium goreaui</name>
    <dbReference type="NCBI Taxonomy" id="2562237"/>
    <lineage>
        <taxon>Eukaryota</taxon>
        <taxon>Sar</taxon>
        <taxon>Alveolata</taxon>
        <taxon>Dinophyceae</taxon>
        <taxon>Suessiales</taxon>
        <taxon>Symbiodiniaceae</taxon>
        <taxon>Cladocopium</taxon>
    </lineage>
</organism>
<name>A0A9P1DUF3_9DINO</name>
<sequence>MEPEATVISPGAREDLLRQSKDKDHYQCVESIQETKTVFASQSAQPQELDQQPSAPGTKAPYVTSNVKYTYVLRPAVADLASVRRICGVAAPVLLAHPAVAYGFPVKCAHYVATRPMAYAPNCLR</sequence>
<evidence type="ECO:0000256" key="1">
    <source>
        <dbReference type="SAM" id="MobiDB-lite"/>
    </source>
</evidence>
<protein>
    <submittedName>
        <fullName evidence="2">Uncharacterized protein</fullName>
    </submittedName>
</protein>